<dbReference type="GO" id="GO:0008270">
    <property type="term" value="F:zinc ion binding"/>
    <property type="evidence" value="ECO:0007669"/>
    <property type="project" value="UniProtKB-KW"/>
</dbReference>
<evidence type="ECO:0000256" key="4">
    <source>
        <dbReference type="ARBA" id="ARBA00022771"/>
    </source>
</evidence>
<dbReference type="OrthoDB" id="10257049at2759"/>
<dbReference type="SUPFAM" id="SSF48403">
    <property type="entry name" value="Ankyrin repeat"/>
    <property type="match status" value="1"/>
</dbReference>
<dbReference type="InterPro" id="IPR002893">
    <property type="entry name" value="Znf_MYND"/>
</dbReference>
<dbReference type="RefSeq" id="XP_066913922.1">
    <property type="nucleotide sequence ID" value="XM_067057821.1"/>
</dbReference>
<evidence type="ECO:0000313" key="14">
    <source>
        <dbReference type="Proteomes" id="UP000594262"/>
    </source>
</evidence>
<proteinExistence type="predicted"/>
<evidence type="ECO:0000259" key="12">
    <source>
        <dbReference type="PROSITE" id="PS50865"/>
    </source>
</evidence>
<protein>
    <recommendedName>
        <fullName evidence="12">MYND-type domain-containing protein</fullName>
    </recommendedName>
</protein>
<keyword evidence="5" id="KW-0862">Zinc</keyword>
<evidence type="ECO:0000256" key="1">
    <source>
        <dbReference type="ARBA" id="ARBA00004138"/>
    </source>
</evidence>
<evidence type="ECO:0000256" key="10">
    <source>
        <dbReference type="PROSITE-ProRule" id="PRU00134"/>
    </source>
</evidence>
<dbReference type="GO" id="GO:0005929">
    <property type="term" value="C:cilium"/>
    <property type="evidence" value="ECO:0007669"/>
    <property type="project" value="UniProtKB-SubCell"/>
</dbReference>
<keyword evidence="4 10" id="KW-0863">Zinc-finger</keyword>
<feature type="repeat" description="ANK" evidence="9">
    <location>
        <begin position="70"/>
        <end position="102"/>
    </location>
</feature>
<dbReference type="PANTHER" id="PTHR24150:SF8">
    <property type="entry name" value="ANKYRIN REPEAT AND MYND DOMAIN-CONTAINING PROTEIN 2"/>
    <property type="match status" value="1"/>
</dbReference>
<feature type="domain" description="MYND-type" evidence="12">
    <location>
        <begin position="309"/>
        <end position="346"/>
    </location>
</feature>
<accession>A0A7M5VEY6</accession>
<comment type="subcellular location">
    <subcellularLocation>
        <location evidence="1">Cell projection</location>
        <location evidence="1">Cilium</location>
    </subcellularLocation>
</comment>
<dbReference type="PROSITE" id="PS50865">
    <property type="entry name" value="ZF_MYND_2"/>
    <property type="match status" value="1"/>
</dbReference>
<evidence type="ECO:0000256" key="11">
    <source>
        <dbReference type="SAM" id="MobiDB-lite"/>
    </source>
</evidence>
<dbReference type="Proteomes" id="UP000594262">
    <property type="component" value="Unplaced"/>
</dbReference>
<dbReference type="PROSITE" id="PS50088">
    <property type="entry name" value="ANK_REPEAT"/>
    <property type="match status" value="2"/>
</dbReference>
<evidence type="ECO:0000256" key="2">
    <source>
        <dbReference type="ARBA" id="ARBA00022723"/>
    </source>
</evidence>
<evidence type="ECO:0000256" key="8">
    <source>
        <dbReference type="ARBA" id="ARBA00023273"/>
    </source>
</evidence>
<keyword evidence="3" id="KW-0677">Repeat</keyword>
<dbReference type="GeneID" id="136801184"/>
<dbReference type="InterPro" id="IPR036770">
    <property type="entry name" value="Ankyrin_rpt-contain_sf"/>
</dbReference>
<dbReference type="Gene3D" id="1.25.40.20">
    <property type="entry name" value="Ankyrin repeat-containing domain"/>
    <property type="match status" value="1"/>
</dbReference>
<feature type="compositionally biased region" description="Basic and acidic residues" evidence="11">
    <location>
        <begin position="373"/>
        <end position="401"/>
    </location>
</feature>
<dbReference type="EnsemblMetazoa" id="CLYHEMT010471.1">
    <property type="protein sequence ID" value="CLYHEMP010471.1"/>
    <property type="gene ID" value="CLYHEMG010471"/>
</dbReference>
<evidence type="ECO:0000256" key="7">
    <source>
        <dbReference type="ARBA" id="ARBA00023069"/>
    </source>
</evidence>
<feature type="repeat" description="ANK" evidence="9">
    <location>
        <begin position="36"/>
        <end position="68"/>
    </location>
</feature>
<dbReference type="SMART" id="SM00248">
    <property type="entry name" value="ANK"/>
    <property type="match status" value="2"/>
</dbReference>
<sequence length="412" mass="46583">MATEEERKFLQFAKTGDFDELKNLLSVVDVNHKGEEGMTALMYAAYKGSVNSVELLLHNGADPNIDSTKDKYTPLMFATLSGSTDTVRTLLQAGAKPDAVNTIKRTAAQLGAFVGRHDCVSVINNFVQTDQIKYYTKTHGFEKTAKLDDKLAENVHKMVVIPNLNPVKLVLYIQDHIELIPASKEVLYVLETEVEKSFKDVNEVLSIKLHIFSHVFKKCVAWETGKEGKQGIKGLLKFLLKGRPADGFLLNIEFLLRDSMRSFPYAQSNLFKQIIKSLSSTELGKPPSAITILTQSINGMQSADFSECCTCCGDRHCFNKCSACKMVRYCNAACQKLHWSSHKPFCADLKVKYEELQRIQKLEKEQEEKAKLEKERLEMEKEKSQIEELETEKENETKNFEQLEINGDGNES</sequence>
<evidence type="ECO:0000256" key="6">
    <source>
        <dbReference type="ARBA" id="ARBA00023043"/>
    </source>
</evidence>
<evidence type="ECO:0000256" key="3">
    <source>
        <dbReference type="ARBA" id="ARBA00022737"/>
    </source>
</evidence>
<keyword evidence="6 9" id="KW-0040">ANK repeat</keyword>
<dbReference type="Pfam" id="PF12796">
    <property type="entry name" value="Ank_2"/>
    <property type="match status" value="1"/>
</dbReference>
<dbReference type="PANTHER" id="PTHR24150">
    <property type="entry name" value="ANKYRIN REPEAT AND MYND DOMAIN-CONTAINING PROTEIN 2"/>
    <property type="match status" value="1"/>
</dbReference>
<evidence type="ECO:0000256" key="9">
    <source>
        <dbReference type="PROSITE-ProRule" id="PRU00023"/>
    </source>
</evidence>
<feature type="region of interest" description="Disordered" evidence="11">
    <location>
        <begin position="373"/>
        <end position="412"/>
    </location>
</feature>
<reference evidence="13" key="1">
    <citation type="submission" date="2021-01" db="UniProtKB">
        <authorList>
            <consortium name="EnsemblMetazoa"/>
        </authorList>
    </citation>
    <scope>IDENTIFICATION</scope>
</reference>
<organism evidence="13 14">
    <name type="scientific">Clytia hemisphaerica</name>
    <dbReference type="NCBI Taxonomy" id="252671"/>
    <lineage>
        <taxon>Eukaryota</taxon>
        <taxon>Metazoa</taxon>
        <taxon>Cnidaria</taxon>
        <taxon>Hydrozoa</taxon>
        <taxon>Hydroidolina</taxon>
        <taxon>Leptothecata</taxon>
        <taxon>Obeliida</taxon>
        <taxon>Clytiidae</taxon>
        <taxon>Clytia</taxon>
    </lineage>
</organism>
<dbReference type="SUPFAM" id="SSF144232">
    <property type="entry name" value="HIT/MYND zinc finger-like"/>
    <property type="match status" value="1"/>
</dbReference>
<keyword evidence="14" id="KW-1185">Reference proteome</keyword>
<dbReference type="InterPro" id="IPR002110">
    <property type="entry name" value="Ankyrin_rpt"/>
</dbReference>
<evidence type="ECO:0000256" key="5">
    <source>
        <dbReference type="ARBA" id="ARBA00022833"/>
    </source>
</evidence>
<dbReference type="Pfam" id="PF01753">
    <property type="entry name" value="zf-MYND"/>
    <property type="match status" value="1"/>
</dbReference>
<dbReference type="AlphaFoldDB" id="A0A7M5VEY6"/>
<evidence type="ECO:0000313" key="13">
    <source>
        <dbReference type="EnsemblMetazoa" id="CLYHEMP010471.1"/>
    </source>
</evidence>
<dbReference type="PROSITE" id="PS50297">
    <property type="entry name" value="ANK_REP_REGION"/>
    <property type="match status" value="2"/>
</dbReference>
<dbReference type="Gene3D" id="6.10.140.2220">
    <property type="match status" value="1"/>
</dbReference>
<keyword evidence="2" id="KW-0479">Metal-binding</keyword>
<dbReference type="InterPro" id="IPR052452">
    <property type="entry name" value="Ankyrin-MYND_dom_contain_2"/>
</dbReference>
<keyword evidence="8" id="KW-0966">Cell projection</keyword>
<name>A0A7M5VEY6_9CNID</name>
<keyword evidence="7" id="KW-0969">Cilium</keyword>